<name>A0ABQ2WRC7_9ALTE</name>
<dbReference type="Proteomes" id="UP000634667">
    <property type="component" value="Unassembled WGS sequence"/>
</dbReference>
<dbReference type="SFLD" id="SFLDG01129">
    <property type="entry name" value="C1.5:_HAD__Beta-PGM__Phosphata"/>
    <property type="match status" value="1"/>
</dbReference>
<dbReference type="NCBIfam" id="NF011564">
    <property type="entry name" value="PRK14988.1"/>
    <property type="match status" value="1"/>
</dbReference>
<evidence type="ECO:0000313" key="2">
    <source>
        <dbReference type="Proteomes" id="UP000634667"/>
    </source>
</evidence>
<dbReference type="PANTHER" id="PTHR43434">
    <property type="entry name" value="PHOSPHOGLYCOLATE PHOSPHATASE"/>
    <property type="match status" value="1"/>
</dbReference>
<dbReference type="InterPro" id="IPR050155">
    <property type="entry name" value="HAD-like_hydrolase_sf"/>
</dbReference>
<reference evidence="2" key="1">
    <citation type="journal article" date="2019" name="Int. J. Syst. Evol. Microbiol.">
        <title>The Global Catalogue of Microorganisms (GCM) 10K type strain sequencing project: providing services to taxonomists for standard genome sequencing and annotation.</title>
        <authorList>
            <consortium name="The Broad Institute Genomics Platform"/>
            <consortium name="The Broad Institute Genome Sequencing Center for Infectious Disease"/>
            <person name="Wu L."/>
            <person name="Ma J."/>
        </authorList>
    </citation>
    <scope>NUCLEOTIDE SEQUENCE [LARGE SCALE GENOMIC DNA]</scope>
    <source>
        <strain evidence="2">KCTC 23723</strain>
    </source>
</reference>
<evidence type="ECO:0000313" key="1">
    <source>
        <dbReference type="EMBL" id="GGW68609.1"/>
    </source>
</evidence>
<dbReference type="NCBIfam" id="TIGR01509">
    <property type="entry name" value="HAD-SF-IA-v3"/>
    <property type="match status" value="1"/>
</dbReference>
<dbReference type="SFLD" id="SFLDS00003">
    <property type="entry name" value="Haloacid_Dehalogenase"/>
    <property type="match status" value="1"/>
</dbReference>
<dbReference type="PRINTS" id="PR00413">
    <property type="entry name" value="HADHALOGNASE"/>
</dbReference>
<dbReference type="InterPro" id="IPR023214">
    <property type="entry name" value="HAD_sf"/>
</dbReference>
<dbReference type="Gene3D" id="3.40.50.1000">
    <property type="entry name" value="HAD superfamily/HAD-like"/>
    <property type="match status" value="1"/>
</dbReference>
<dbReference type="PANTHER" id="PTHR43434:SF3">
    <property type="entry name" value="GMP_IMP NUCLEOTIDASE YRFG"/>
    <property type="match status" value="1"/>
</dbReference>
<dbReference type="SUPFAM" id="SSF56784">
    <property type="entry name" value="HAD-like"/>
    <property type="match status" value="1"/>
</dbReference>
<dbReference type="RefSeq" id="WP_189483644.1">
    <property type="nucleotide sequence ID" value="NZ_BMYR01000011.1"/>
</dbReference>
<dbReference type="InterPro" id="IPR036412">
    <property type="entry name" value="HAD-like_sf"/>
</dbReference>
<proteinExistence type="predicted"/>
<gene>
    <name evidence="1" type="ORF">GCM10008111_25750</name>
</gene>
<comment type="caution">
    <text evidence="1">The sequence shown here is derived from an EMBL/GenBank/DDBJ whole genome shotgun (WGS) entry which is preliminary data.</text>
</comment>
<protein>
    <submittedName>
        <fullName evidence="1">Haloacid dehalogenase</fullName>
    </submittedName>
</protein>
<dbReference type="CDD" id="cd01427">
    <property type="entry name" value="HAD_like"/>
    <property type="match status" value="1"/>
</dbReference>
<keyword evidence="2" id="KW-1185">Reference proteome</keyword>
<dbReference type="Pfam" id="PF00702">
    <property type="entry name" value="Hydrolase"/>
    <property type="match status" value="1"/>
</dbReference>
<dbReference type="EMBL" id="BMYR01000011">
    <property type="protein sequence ID" value="GGW68609.1"/>
    <property type="molecule type" value="Genomic_DNA"/>
</dbReference>
<sequence length="223" mass="25907">MLQWSEIDTVLLDMDGTLLDLHFDNFFWQQHLPKRWAEITGISEHQAQAELMAEYQQLQGQLAWYCLDYWGKRLQLPITELKREIMDKIQMRADVPAFLTALKQTGRKIVLVTNAHPDSLSLKIERTDLANYIEQLISTHEFGVTKESQLLWQRLQQRLNFDPQRTLFVDDSLPILESAQQFGIAHLLAVANPDSQKPATQFEHFPATSDYHTLLADIYQSRA</sequence>
<organism evidence="1 2">
    <name type="scientific">Alishewanella tabrizica</name>
    <dbReference type="NCBI Taxonomy" id="671278"/>
    <lineage>
        <taxon>Bacteria</taxon>
        <taxon>Pseudomonadati</taxon>
        <taxon>Pseudomonadota</taxon>
        <taxon>Gammaproteobacteria</taxon>
        <taxon>Alteromonadales</taxon>
        <taxon>Alteromonadaceae</taxon>
        <taxon>Alishewanella</taxon>
    </lineage>
</organism>
<dbReference type="InterPro" id="IPR006439">
    <property type="entry name" value="HAD-SF_hydro_IA"/>
</dbReference>
<accession>A0ABQ2WRC7</accession>